<dbReference type="Gene3D" id="1.10.10.10">
    <property type="entry name" value="Winged helix-like DNA-binding domain superfamily/Winged helix DNA-binding domain"/>
    <property type="match status" value="1"/>
</dbReference>
<dbReference type="InterPro" id="IPR049624">
    <property type="entry name" value="FOXN1_4"/>
</dbReference>
<evidence type="ECO:0000256" key="3">
    <source>
        <dbReference type="ARBA" id="ARBA00023015"/>
    </source>
</evidence>
<gene>
    <name evidence="9" type="primary">Foxn4</name>
    <name evidence="9" type="ORF">CENBEN_R12366</name>
</gene>
<evidence type="ECO:0000256" key="1">
    <source>
        <dbReference type="ARBA" id="ARBA00004123"/>
    </source>
</evidence>
<evidence type="ECO:0000259" key="8">
    <source>
        <dbReference type="PROSITE" id="PS50039"/>
    </source>
</evidence>
<dbReference type="PROSITE" id="PS50039">
    <property type="entry name" value="FORK_HEAD_3"/>
    <property type="match status" value="1"/>
</dbReference>
<evidence type="ECO:0000256" key="5">
    <source>
        <dbReference type="ARBA" id="ARBA00023163"/>
    </source>
</evidence>
<dbReference type="InterPro" id="IPR001766">
    <property type="entry name" value="Fork_head_dom"/>
</dbReference>
<dbReference type="SUPFAM" id="SSF46785">
    <property type="entry name" value="Winged helix' DNA-binding domain"/>
    <property type="match status" value="1"/>
</dbReference>
<dbReference type="GO" id="GO:0000981">
    <property type="term" value="F:DNA-binding transcription factor activity, RNA polymerase II-specific"/>
    <property type="evidence" value="ECO:0007669"/>
    <property type="project" value="TreeGrafter"/>
</dbReference>
<dbReference type="GO" id="GO:0000976">
    <property type="term" value="F:transcription cis-regulatory region binding"/>
    <property type="evidence" value="ECO:0007669"/>
    <property type="project" value="TreeGrafter"/>
</dbReference>
<keyword evidence="10" id="KW-1185">Reference proteome</keyword>
<sequence>RLLASDPSQLSEDDLPGDLQSLSWLTSVDVPRLQQMASGRMDFSLGAQNAMLQQTGKVNMHSTGAPGAMIHVQASLPQGILGLNSLSTHGANMSQYAVGGQPSPGLQAQLFPPPHSQQCNPAAIYNTSYGTQPHYSQPRLAPHSAQELHPKHYPKPIYSYSCLIAMALKNSKTGSLPVSEIYSFMKEHFPYFKTAPDGWKNSVRHNLSLNKCFEKVENKMSGTSRKGCLWALNPAKIDKMEEEMQKWKRKDLAAIHRSMANPEELDKLITDRPENCRRPSKQAESEVSALSHMAAAQGRISISQLQPQPIMTLSLQSIPLHHQIQTQARIAPDSPAPAQTPPLLALPDMSHSPLPHHPMGRAPPDFLNVTADMNTEVDALDPSIMDFALQGNIWEEMKDDSFSLDTLGAFSNSPLHLSDCDLGTPGLTPVSSGSDRSFSDLQVTGLYTTYTTLDNVAAAQYMNSQGNKPIALL</sequence>
<reference evidence="9 10" key="1">
    <citation type="submission" date="2020-02" db="EMBL/GenBank/DDBJ databases">
        <title>Bird 10,000 Genomes (B10K) Project - Family phase.</title>
        <authorList>
            <person name="Zhang G."/>
        </authorList>
    </citation>
    <scope>NUCLEOTIDE SEQUENCE [LARGE SCALE GENOMIC DNA]</scope>
    <source>
        <strain evidence="9">B10K-DU-017-21</strain>
    </source>
</reference>
<feature type="non-terminal residue" evidence="9">
    <location>
        <position position="1"/>
    </location>
</feature>
<evidence type="ECO:0000256" key="4">
    <source>
        <dbReference type="ARBA" id="ARBA00023125"/>
    </source>
</evidence>
<evidence type="ECO:0000313" key="9">
    <source>
        <dbReference type="EMBL" id="NXX97131.1"/>
    </source>
</evidence>
<keyword evidence="6 7" id="KW-0539">Nucleus</keyword>
<dbReference type="FunFam" id="1.10.10.10:FF:000122">
    <property type="entry name" value="Forkhead box protein N1"/>
    <property type="match status" value="1"/>
</dbReference>
<evidence type="ECO:0000256" key="6">
    <source>
        <dbReference type="ARBA" id="ARBA00023242"/>
    </source>
</evidence>
<feature type="DNA-binding region" description="Fork-head" evidence="7">
    <location>
        <begin position="155"/>
        <end position="251"/>
    </location>
</feature>
<protein>
    <submittedName>
        <fullName evidence="9">FOXN4 protein</fullName>
    </submittedName>
</protein>
<dbReference type="Proteomes" id="UP000632886">
    <property type="component" value="Unassembled WGS sequence"/>
</dbReference>
<dbReference type="PRINTS" id="PR00053">
    <property type="entry name" value="FORKHEAD"/>
</dbReference>
<comment type="subcellular location">
    <subcellularLocation>
        <location evidence="1 7">Nucleus</location>
    </subcellularLocation>
</comment>
<dbReference type="EMBL" id="WBNK01001321">
    <property type="protein sequence ID" value="NXX97131.1"/>
    <property type="molecule type" value="Genomic_DNA"/>
</dbReference>
<organism evidence="9 10">
    <name type="scientific">Centropus bengalensis</name>
    <name type="common">lesser coucal</name>
    <dbReference type="NCBI Taxonomy" id="1463675"/>
    <lineage>
        <taxon>Eukaryota</taxon>
        <taxon>Metazoa</taxon>
        <taxon>Chordata</taxon>
        <taxon>Craniata</taxon>
        <taxon>Vertebrata</taxon>
        <taxon>Euteleostomi</taxon>
        <taxon>Archelosauria</taxon>
        <taxon>Archosauria</taxon>
        <taxon>Dinosauria</taxon>
        <taxon>Saurischia</taxon>
        <taxon>Theropoda</taxon>
        <taxon>Coelurosauria</taxon>
        <taxon>Aves</taxon>
        <taxon>Neognathae</taxon>
        <taxon>Neoaves</taxon>
        <taxon>Otidimorphae</taxon>
        <taxon>Cuculiformes</taxon>
        <taxon>Centropidae</taxon>
        <taxon>Centropus</taxon>
    </lineage>
</organism>
<dbReference type="InterPro" id="IPR036390">
    <property type="entry name" value="WH_DNA-bd_sf"/>
</dbReference>
<dbReference type="SMART" id="SM00339">
    <property type="entry name" value="FH"/>
    <property type="match status" value="1"/>
</dbReference>
<feature type="non-terminal residue" evidence="9">
    <location>
        <position position="473"/>
    </location>
</feature>
<dbReference type="PANTHER" id="PTHR46721">
    <property type="entry name" value="FORKHEAD BOX PROTEIN N1"/>
    <property type="match status" value="1"/>
</dbReference>
<feature type="domain" description="Fork-head" evidence="8">
    <location>
        <begin position="155"/>
        <end position="251"/>
    </location>
</feature>
<dbReference type="Pfam" id="PF00250">
    <property type="entry name" value="Forkhead"/>
    <property type="match status" value="1"/>
</dbReference>
<keyword evidence="4 7" id="KW-0238">DNA-binding</keyword>
<dbReference type="GO" id="GO:0005634">
    <property type="term" value="C:nucleus"/>
    <property type="evidence" value="ECO:0007669"/>
    <property type="project" value="UniProtKB-SubCell"/>
</dbReference>
<dbReference type="InterPro" id="IPR030456">
    <property type="entry name" value="TF_fork_head_CS_2"/>
</dbReference>
<keyword evidence="3" id="KW-0805">Transcription regulation</keyword>
<dbReference type="PANTHER" id="PTHR46721:SF2">
    <property type="entry name" value="FORKHEAD BOX PROTEIN N4"/>
    <property type="match status" value="1"/>
</dbReference>
<keyword evidence="2" id="KW-0217">Developmental protein</keyword>
<evidence type="ECO:0000313" key="10">
    <source>
        <dbReference type="Proteomes" id="UP000632886"/>
    </source>
</evidence>
<evidence type="ECO:0000256" key="2">
    <source>
        <dbReference type="ARBA" id="ARBA00022473"/>
    </source>
</evidence>
<dbReference type="InterPro" id="IPR036388">
    <property type="entry name" value="WH-like_DNA-bd_sf"/>
</dbReference>
<accession>A0A852LXD1</accession>
<comment type="caution">
    <text evidence="9">The sequence shown here is derived from an EMBL/GenBank/DDBJ whole genome shotgun (WGS) entry which is preliminary data.</text>
</comment>
<keyword evidence="5" id="KW-0804">Transcription</keyword>
<name>A0A852LXD1_9AVES</name>
<dbReference type="PROSITE" id="PS00658">
    <property type="entry name" value="FORK_HEAD_2"/>
    <property type="match status" value="1"/>
</dbReference>
<dbReference type="AlphaFoldDB" id="A0A852LXD1"/>
<evidence type="ECO:0000256" key="7">
    <source>
        <dbReference type="PROSITE-ProRule" id="PRU00089"/>
    </source>
</evidence>
<proteinExistence type="predicted"/>
<dbReference type="CDD" id="cd20057">
    <property type="entry name" value="FH_FOXN4"/>
    <property type="match status" value="1"/>
</dbReference>